<evidence type="ECO:0000256" key="4">
    <source>
        <dbReference type="ARBA" id="ARBA00022679"/>
    </source>
</evidence>
<evidence type="ECO:0000256" key="8">
    <source>
        <dbReference type="ARBA" id="ARBA00022842"/>
    </source>
</evidence>
<evidence type="ECO:0000256" key="3">
    <source>
        <dbReference type="ARBA" id="ARBA00013061"/>
    </source>
</evidence>
<dbReference type="AlphaFoldDB" id="L1LFP2"/>
<name>L1LFP2_THEEQ</name>
<dbReference type="Gene3D" id="3.40.50.1260">
    <property type="entry name" value="Phosphoglycerate kinase, N-terminal domain"/>
    <property type="match status" value="1"/>
</dbReference>
<dbReference type="InterPro" id="IPR001576">
    <property type="entry name" value="Phosphoglycerate_kinase"/>
</dbReference>
<reference evidence="11 12" key="1">
    <citation type="journal article" date="2012" name="BMC Genomics">
        <title>Comparative genomic analysis and phylogenetic position of Theileria equi.</title>
        <authorList>
            <person name="Kappmeyer L.S."/>
            <person name="Thiagarajan M."/>
            <person name="Herndon D.R."/>
            <person name="Ramsay J.D."/>
            <person name="Caler E."/>
            <person name="Djikeng A."/>
            <person name="Gillespie J.J."/>
            <person name="Lau A.O."/>
            <person name="Roalson E.H."/>
            <person name="Silva J.C."/>
            <person name="Silva M.G."/>
            <person name="Suarez C.E."/>
            <person name="Ueti M.W."/>
            <person name="Nene V.M."/>
            <person name="Mealey R.H."/>
            <person name="Knowles D.P."/>
            <person name="Brayton K.A."/>
        </authorList>
    </citation>
    <scope>NUCLEOTIDE SEQUENCE [LARGE SCALE GENOMIC DNA]</scope>
    <source>
        <strain evidence="11 12">WA</strain>
    </source>
</reference>
<evidence type="ECO:0000256" key="1">
    <source>
        <dbReference type="ARBA" id="ARBA00001946"/>
    </source>
</evidence>
<dbReference type="GO" id="GO:0005524">
    <property type="term" value="F:ATP binding"/>
    <property type="evidence" value="ECO:0007669"/>
    <property type="project" value="UniProtKB-KW"/>
</dbReference>
<evidence type="ECO:0000313" key="11">
    <source>
        <dbReference type="EMBL" id="EKX73978.1"/>
    </source>
</evidence>
<comment type="catalytic activity">
    <reaction evidence="9">
        <text>(2R)-3-phosphoglycerate + ATP = (2R)-3-phospho-glyceroyl phosphate + ADP</text>
        <dbReference type="Rhea" id="RHEA:14801"/>
        <dbReference type="ChEBI" id="CHEBI:30616"/>
        <dbReference type="ChEBI" id="CHEBI:57604"/>
        <dbReference type="ChEBI" id="CHEBI:58272"/>
        <dbReference type="ChEBI" id="CHEBI:456216"/>
        <dbReference type="EC" id="2.7.2.3"/>
    </reaction>
</comment>
<dbReference type="InterPro" id="IPR015824">
    <property type="entry name" value="Phosphoglycerate_kinase_N"/>
</dbReference>
<dbReference type="OrthoDB" id="275353at2759"/>
<dbReference type="EC" id="2.7.2.3" evidence="3 9"/>
<proteinExistence type="inferred from homology"/>
<evidence type="ECO:0000256" key="2">
    <source>
        <dbReference type="ARBA" id="ARBA00008982"/>
    </source>
</evidence>
<keyword evidence="5" id="KW-0547">Nucleotide-binding</keyword>
<dbReference type="Pfam" id="PF00162">
    <property type="entry name" value="PGK"/>
    <property type="match status" value="1"/>
</dbReference>
<keyword evidence="6 9" id="KW-0418">Kinase</keyword>
<dbReference type="GO" id="GO:0004618">
    <property type="term" value="F:phosphoglycerate kinase activity"/>
    <property type="evidence" value="ECO:0007669"/>
    <property type="project" value="UniProtKB-EC"/>
</dbReference>
<evidence type="ECO:0000256" key="7">
    <source>
        <dbReference type="ARBA" id="ARBA00022840"/>
    </source>
</evidence>
<evidence type="ECO:0000256" key="9">
    <source>
        <dbReference type="RuleBase" id="RU000532"/>
    </source>
</evidence>
<dbReference type="RefSeq" id="XP_004833430.1">
    <property type="nucleotide sequence ID" value="XM_004833373.1"/>
</dbReference>
<keyword evidence="8" id="KW-0460">Magnesium</keyword>
<dbReference type="eggNOG" id="KOG1367">
    <property type="taxonomic scope" value="Eukaryota"/>
</dbReference>
<comment type="subunit">
    <text evidence="10">Monomer.</text>
</comment>
<evidence type="ECO:0000256" key="5">
    <source>
        <dbReference type="ARBA" id="ARBA00022741"/>
    </source>
</evidence>
<comment type="cofactor">
    <cofactor evidence="1">
        <name>Mg(2+)</name>
        <dbReference type="ChEBI" id="CHEBI:18420"/>
    </cofactor>
</comment>
<comment type="similarity">
    <text evidence="2 9">Belongs to the phosphoglycerate kinase family.</text>
</comment>
<dbReference type="STRING" id="1537102.L1LFP2"/>
<organism evidence="11 12">
    <name type="scientific">Theileria equi strain WA</name>
    <dbReference type="NCBI Taxonomy" id="1537102"/>
    <lineage>
        <taxon>Eukaryota</taxon>
        <taxon>Sar</taxon>
        <taxon>Alveolata</taxon>
        <taxon>Apicomplexa</taxon>
        <taxon>Aconoidasida</taxon>
        <taxon>Piroplasmida</taxon>
        <taxon>Theileriidae</taxon>
        <taxon>Theileria</taxon>
    </lineage>
</organism>
<keyword evidence="12" id="KW-1185">Reference proteome</keyword>
<dbReference type="GeneID" id="15807426"/>
<dbReference type="KEGG" id="beq:BEWA_040160"/>
<sequence>MELISSLVNASFGDGYVNTYSKYEHDRRKHKGRTLEHHFGGDTAALAEQTGRAKFFSHVSAGGGASLELLEGKVLPGVSCLTQKS</sequence>
<evidence type="ECO:0000256" key="10">
    <source>
        <dbReference type="RuleBase" id="RU000696"/>
    </source>
</evidence>
<dbReference type="InterPro" id="IPR036043">
    <property type="entry name" value="Phosphoglycerate_kinase_sf"/>
</dbReference>
<dbReference type="VEuPathDB" id="PiroplasmaDB:BEWA_040160"/>
<dbReference type="Proteomes" id="UP000031512">
    <property type="component" value="Unassembled WGS sequence"/>
</dbReference>
<dbReference type="SUPFAM" id="SSF53748">
    <property type="entry name" value="Phosphoglycerate kinase"/>
    <property type="match status" value="1"/>
</dbReference>
<keyword evidence="4 9" id="KW-0808">Transferase</keyword>
<dbReference type="PRINTS" id="PR00477">
    <property type="entry name" value="PHGLYCKINASE"/>
</dbReference>
<dbReference type="GO" id="GO:0006096">
    <property type="term" value="P:glycolytic process"/>
    <property type="evidence" value="ECO:0007669"/>
    <property type="project" value="UniProtKB-UniPathway"/>
</dbReference>
<keyword evidence="7" id="KW-0067">ATP-binding</keyword>
<gene>
    <name evidence="11" type="ORF">BEWA_040160</name>
</gene>
<protein>
    <recommendedName>
        <fullName evidence="3 9">Phosphoglycerate kinase</fullName>
        <ecNumber evidence="3 9">2.7.2.3</ecNumber>
    </recommendedName>
</protein>
<comment type="pathway">
    <text evidence="9">Carbohydrate degradation; glycolysis; pyruvate from D-glyceraldehyde 3-phosphate: step 2/5.</text>
</comment>
<dbReference type="EMBL" id="ACOU01000002">
    <property type="protein sequence ID" value="EKX73978.1"/>
    <property type="molecule type" value="Genomic_DNA"/>
</dbReference>
<accession>L1LFP2</accession>
<comment type="caution">
    <text evidence="11">The sequence shown here is derived from an EMBL/GenBank/DDBJ whole genome shotgun (WGS) entry which is preliminary data.</text>
</comment>
<dbReference type="UniPathway" id="UPA00109">
    <property type="reaction ID" value="UER00185"/>
</dbReference>
<evidence type="ECO:0000313" key="12">
    <source>
        <dbReference type="Proteomes" id="UP000031512"/>
    </source>
</evidence>
<evidence type="ECO:0000256" key="6">
    <source>
        <dbReference type="ARBA" id="ARBA00022777"/>
    </source>
</evidence>